<reference evidence="1" key="1">
    <citation type="submission" date="2023-04" db="EMBL/GenBank/DDBJ databases">
        <authorList>
            <consortium name="ELIXIR-Norway"/>
        </authorList>
    </citation>
    <scope>NUCLEOTIDE SEQUENCE [LARGE SCALE GENOMIC DNA]</scope>
</reference>
<name>A0ABN8YPS3_RANTA</name>
<proteinExistence type="predicted"/>
<accession>A0ABN8YPS3</accession>
<dbReference type="EMBL" id="OX459956">
    <property type="protein sequence ID" value="CAI9162408.1"/>
    <property type="molecule type" value="Genomic_DNA"/>
</dbReference>
<evidence type="ECO:0000313" key="2">
    <source>
        <dbReference type="Proteomes" id="UP001176941"/>
    </source>
</evidence>
<protein>
    <submittedName>
        <fullName evidence="1">Uncharacterized protein</fullName>
    </submittedName>
</protein>
<gene>
    <name evidence="1" type="ORF">MRATA1EN1_LOCUS11370</name>
</gene>
<evidence type="ECO:0000313" key="1">
    <source>
        <dbReference type="EMBL" id="CAI9162408.1"/>
    </source>
</evidence>
<dbReference type="Proteomes" id="UP001176941">
    <property type="component" value="Chromosome 20"/>
</dbReference>
<sequence>MLITGVKVVKEPLSLMSLKVNHQRCRAVYNRIHLCKQNKHACTYYRKCIIHTEKWYQWLLLVRGSKSLSWEETAYSSSFESYFSCACFPFKIVFQTNRKGNSVTDNS</sequence>
<keyword evidence="2" id="KW-1185">Reference proteome</keyword>
<organism evidence="1 2">
    <name type="scientific">Rangifer tarandus platyrhynchus</name>
    <name type="common">Svalbard reindeer</name>
    <dbReference type="NCBI Taxonomy" id="3082113"/>
    <lineage>
        <taxon>Eukaryota</taxon>
        <taxon>Metazoa</taxon>
        <taxon>Chordata</taxon>
        <taxon>Craniata</taxon>
        <taxon>Vertebrata</taxon>
        <taxon>Euteleostomi</taxon>
        <taxon>Mammalia</taxon>
        <taxon>Eutheria</taxon>
        <taxon>Laurasiatheria</taxon>
        <taxon>Artiodactyla</taxon>
        <taxon>Ruminantia</taxon>
        <taxon>Pecora</taxon>
        <taxon>Cervidae</taxon>
        <taxon>Odocoileinae</taxon>
        <taxon>Rangifer</taxon>
    </lineage>
</organism>